<gene>
    <name evidence="2" type="ORF">DDE20_01090</name>
</gene>
<dbReference type="Proteomes" id="UP000245911">
    <property type="component" value="Unassembled WGS sequence"/>
</dbReference>
<protein>
    <submittedName>
        <fullName evidence="2">D-galactarate dehydratase</fullName>
    </submittedName>
</protein>
<name>A0A2T8HXN9_9RHOB</name>
<comment type="caution">
    <text evidence="2">The sequence shown here is derived from an EMBL/GenBank/DDBJ whole genome shotgun (WGS) entry which is preliminary data.</text>
</comment>
<reference evidence="2 3" key="1">
    <citation type="submission" date="2018-04" db="EMBL/GenBank/DDBJ databases">
        <title>Pararhodobacter oceanense sp. nov., isolated from marine intertidal sediment.</title>
        <authorList>
            <person name="Wang X.-L."/>
            <person name="Du Z.-J."/>
        </authorList>
    </citation>
    <scope>NUCLEOTIDE SEQUENCE [LARGE SCALE GENOMIC DNA]</scope>
    <source>
        <strain evidence="2 3">AM505</strain>
    </source>
</reference>
<feature type="compositionally biased region" description="Low complexity" evidence="1">
    <location>
        <begin position="108"/>
        <end position="123"/>
    </location>
</feature>
<evidence type="ECO:0000313" key="3">
    <source>
        <dbReference type="Proteomes" id="UP000245911"/>
    </source>
</evidence>
<dbReference type="AlphaFoldDB" id="A0A2T8HXN9"/>
<dbReference type="PROSITE" id="PS51257">
    <property type="entry name" value="PROKAR_LIPOPROTEIN"/>
    <property type="match status" value="1"/>
</dbReference>
<feature type="region of interest" description="Disordered" evidence="1">
    <location>
        <begin position="93"/>
        <end position="125"/>
    </location>
</feature>
<sequence>MNTINRTYALLAGVSLLISACSLPFEGRGGDDMPRPDIAVDEAPGDDVTRPLARGGGGDDALPTQAPEPASDGFLGETLAGLGAPGEAGVWLSTGLVTEPRQGRVESESGSSLRLELRPSGGLPSAGSQISLSAMQSLGISLGSLATLRVYVE</sequence>
<feature type="region of interest" description="Disordered" evidence="1">
    <location>
        <begin position="27"/>
        <end position="78"/>
    </location>
</feature>
<proteinExistence type="predicted"/>
<keyword evidence="3" id="KW-1185">Reference proteome</keyword>
<dbReference type="RefSeq" id="WP_116556595.1">
    <property type="nucleotide sequence ID" value="NZ_QDKM01000001.1"/>
</dbReference>
<evidence type="ECO:0000313" key="2">
    <source>
        <dbReference type="EMBL" id="PVH30190.1"/>
    </source>
</evidence>
<evidence type="ECO:0000256" key="1">
    <source>
        <dbReference type="SAM" id="MobiDB-lite"/>
    </source>
</evidence>
<accession>A0A2T8HXN9</accession>
<organism evidence="2 3">
    <name type="scientific">Pararhodobacter oceanensis</name>
    <dbReference type="NCBI Taxonomy" id="2172121"/>
    <lineage>
        <taxon>Bacteria</taxon>
        <taxon>Pseudomonadati</taxon>
        <taxon>Pseudomonadota</taxon>
        <taxon>Alphaproteobacteria</taxon>
        <taxon>Rhodobacterales</taxon>
        <taxon>Paracoccaceae</taxon>
        <taxon>Pararhodobacter</taxon>
    </lineage>
</organism>
<dbReference type="EMBL" id="QDKM01000001">
    <property type="protein sequence ID" value="PVH30190.1"/>
    <property type="molecule type" value="Genomic_DNA"/>
</dbReference>
<dbReference type="OrthoDB" id="7871639at2"/>